<feature type="coiled-coil region" evidence="1">
    <location>
        <begin position="163"/>
        <end position="190"/>
    </location>
</feature>
<keyword evidence="1" id="KW-0175">Coiled coil</keyword>
<evidence type="ECO:0000259" key="4">
    <source>
        <dbReference type="PROSITE" id="PS51320"/>
    </source>
</evidence>
<feature type="signal peptide" evidence="3">
    <location>
        <begin position="1"/>
        <end position="20"/>
    </location>
</feature>
<evidence type="ECO:0000313" key="5">
    <source>
        <dbReference type="EMBL" id="KAL2544728.1"/>
    </source>
</evidence>
<dbReference type="PANTHER" id="PTHR33538">
    <property type="entry name" value="PROTEIN GAMETE EXPRESSED 1"/>
    <property type="match status" value="1"/>
</dbReference>
<organism evidence="5 6">
    <name type="scientific">Forsythia ovata</name>
    <dbReference type="NCBI Taxonomy" id="205694"/>
    <lineage>
        <taxon>Eukaryota</taxon>
        <taxon>Viridiplantae</taxon>
        <taxon>Streptophyta</taxon>
        <taxon>Embryophyta</taxon>
        <taxon>Tracheophyta</taxon>
        <taxon>Spermatophyta</taxon>
        <taxon>Magnoliopsida</taxon>
        <taxon>eudicotyledons</taxon>
        <taxon>Gunneridae</taxon>
        <taxon>Pentapetalae</taxon>
        <taxon>asterids</taxon>
        <taxon>lamiids</taxon>
        <taxon>Lamiales</taxon>
        <taxon>Oleaceae</taxon>
        <taxon>Forsythieae</taxon>
        <taxon>Forsythia</taxon>
    </lineage>
</organism>
<keyword evidence="2" id="KW-0812">Transmembrane</keyword>
<dbReference type="InterPro" id="IPR010399">
    <property type="entry name" value="Tify_dom"/>
</dbReference>
<keyword evidence="6" id="KW-1185">Reference proteome</keyword>
<evidence type="ECO:0000256" key="2">
    <source>
        <dbReference type="SAM" id="Phobius"/>
    </source>
</evidence>
<dbReference type="PANTHER" id="PTHR33538:SF2">
    <property type="entry name" value="PROTEIN GAMETE EXPRESSED 1"/>
    <property type="match status" value="1"/>
</dbReference>
<feature type="transmembrane region" description="Helical" evidence="2">
    <location>
        <begin position="456"/>
        <end position="478"/>
    </location>
</feature>
<comment type="caution">
    <text evidence="5">The sequence shown here is derived from an EMBL/GenBank/DDBJ whole genome shotgun (WGS) entry which is preliminary data.</text>
</comment>
<evidence type="ECO:0000256" key="3">
    <source>
        <dbReference type="SAM" id="SignalP"/>
    </source>
</evidence>
<evidence type="ECO:0000256" key="1">
    <source>
        <dbReference type="SAM" id="Coils"/>
    </source>
</evidence>
<feature type="chain" id="PRO_5044744052" evidence="3">
    <location>
        <begin position="21"/>
        <end position="803"/>
    </location>
</feature>
<dbReference type="InterPro" id="IPR040346">
    <property type="entry name" value="GEX1/Brambleberry"/>
</dbReference>
<dbReference type="Proteomes" id="UP001604277">
    <property type="component" value="Unassembled WGS sequence"/>
</dbReference>
<name>A0ABD1W7H0_9LAMI</name>
<feature type="domain" description="Tify" evidence="4">
    <location>
        <begin position="771"/>
        <end position="803"/>
    </location>
</feature>
<reference evidence="6" key="1">
    <citation type="submission" date="2024-07" db="EMBL/GenBank/DDBJ databases">
        <title>Two chromosome-level genome assemblies of Korean endemic species Abeliophyllum distichum and Forsythia ovata (Oleaceae).</title>
        <authorList>
            <person name="Jang H."/>
        </authorList>
    </citation>
    <scope>NUCLEOTIDE SEQUENCE [LARGE SCALE GENOMIC DNA]</scope>
</reference>
<protein>
    <submittedName>
        <fullName evidence="5">Protein GAMETE EXPRESSED 1</fullName>
    </submittedName>
</protein>
<accession>A0ABD1W7H0</accession>
<dbReference type="AlphaFoldDB" id="A0ABD1W7H0"/>
<keyword evidence="2" id="KW-1133">Transmembrane helix</keyword>
<gene>
    <name evidence="5" type="ORF">Fot_13961</name>
</gene>
<keyword evidence="3" id="KW-0732">Signal</keyword>
<proteinExistence type="predicted"/>
<evidence type="ECO:0000313" key="6">
    <source>
        <dbReference type="Proteomes" id="UP001604277"/>
    </source>
</evidence>
<feature type="transmembrane region" description="Helical" evidence="2">
    <location>
        <begin position="426"/>
        <end position="444"/>
    </location>
</feature>
<sequence>MKHLYILFLILLSQVHRAWGGWWFSSNDKETYNPSHNQMISDAVGAEFALKTLENDEKGVNLVESAKLAMRTSKSCSLNAYQDLSVGCSKIVAEEELKYKLAWDLSDCFQQHTGRPAFPHCDSRKNPMKKCLEKLNNDSHKVFLEFFLQIHTICHQLQIHAFKHQTERLVNELKRSVEYAEKKLESIDERGKELLQNSKQIHNSLTSIDVQTQQVAETSKNVENHVYVVKKYTEVVYEQSKGIAASQVELSEGQKKMKEKLDEGISMLHDSYDNLGIEINNLRDETVEIEKEIGKVGEEMFSKMSTLQNKADDIENMTGNSLDKQKQLLDAQTVALEGLQFLTKFQSQALEENRGILQQLAEFGKNQQQELLRRQEQLQQAHDHLVENSKTILVAQEAFESKQASMFIAIDKLFALHNALLLESRVIKAIFFYILIIFLLYVFTSMKQTYNVRPRLYIGLCVTFLIEVIIIRCATYDIEQMGWMISSLRSLFLVLATIQLLHAINTYRDYEMLNHQMLLTLSDKINGLLSNKELLLDMDEDSDMNWSLWIDSELPEEVEKSEDPDYVFAEEVGENSIQTSAITKKYNLRTHYHMPGWVTQLSYAPVFVHTLSPLPKYIHGLKAVKSPNGDVGVDGMIRLIAHEICEGIYGTGIGGSYTGQMFNDDHHFGLGVRGWDFNNGGGVPPSIDEPGIIPASATYEKCLWEFISKLFSISNFYFNNLVSINSSDNSHSPHTLPSAGAGGGVMDGVDDVALYDAGSSDMTSDVASTIGEGDADQLMLSFQGKVYVFDSVSPEKVQVPNRQ</sequence>
<dbReference type="PROSITE" id="PS51320">
    <property type="entry name" value="TIFY"/>
    <property type="match status" value="1"/>
</dbReference>
<keyword evidence="2" id="KW-0472">Membrane</keyword>
<dbReference type="EMBL" id="JBFOLJ010000004">
    <property type="protein sequence ID" value="KAL2544728.1"/>
    <property type="molecule type" value="Genomic_DNA"/>
</dbReference>
<feature type="coiled-coil region" evidence="1">
    <location>
        <begin position="272"/>
        <end position="299"/>
    </location>
</feature>